<comment type="caution">
    <text evidence="1">The sequence shown here is derived from an EMBL/GenBank/DDBJ whole genome shotgun (WGS) entry which is preliminary data.</text>
</comment>
<dbReference type="RefSeq" id="XP_058336085.1">
    <property type="nucleotide sequence ID" value="XM_058470054.1"/>
</dbReference>
<dbReference type="EMBL" id="JAPQKS010000001">
    <property type="protein sequence ID" value="KAJ5249306.1"/>
    <property type="molecule type" value="Genomic_DNA"/>
</dbReference>
<accession>A0A9W9U0Q8</accession>
<dbReference type="AlphaFoldDB" id="A0A9W9U0Q8"/>
<proteinExistence type="predicted"/>
<reference evidence="1" key="1">
    <citation type="submission" date="2022-11" db="EMBL/GenBank/DDBJ databases">
        <authorList>
            <person name="Petersen C."/>
        </authorList>
    </citation>
    <scope>NUCLEOTIDE SEQUENCE</scope>
    <source>
        <strain evidence="1">IBT 19713</strain>
    </source>
</reference>
<reference evidence="1" key="2">
    <citation type="journal article" date="2023" name="IMA Fungus">
        <title>Comparative genomic study of the Penicillium genus elucidates a diverse pangenome and 15 lateral gene transfer events.</title>
        <authorList>
            <person name="Petersen C."/>
            <person name="Sorensen T."/>
            <person name="Nielsen M.R."/>
            <person name="Sondergaard T.E."/>
            <person name="Sorensen J.L."/>
            <person name="Fitzpatrick D.A."/>
            <person name="Frisvad J.C."/>
            <person name="Nielsen K.L."/>
        </authorList>
    </citation>
    <scope>NUCLEOTIDE SEQUENCE</scope>
    <source>
        <strain evidence="1">IBT 19713</strain>
    </source>
</reference>
<evidence type="ECO:0000313" key="2">
    <source>
        <dbReference type="Proteomes" id="UP001150941"/>
    </source>
</evidence>
<evidence type="ECO:0000313" key="1">
    <source>
        <dbReference type="EMBL" id="KAJ5249306.1"/>
    </source>
</evidence>
<dbReference type="GeneID" id="83197357"/>
<organism evidence="1 2">
    <name type="scientific">Penicillium chermesinum</name>
    <dbReference type="NCBI Taxonomy" id="63820"/>
    <lineage>
        <taxon>Eukaryota</taxon>
        <taxon>Fungi</taxon>
        <taxon>Dikarya</taxon>
        <taxon>Ascomycota</taxon>
        <taxon>Pezizomycotina</taxon>
        <taxon>Eurotiomycetes</taxon>
        <taxon>Eurotiomycetidae</taxon>
        <taxon>Eurotiales</taxon>
        <taxon>Aspergillaceae</taxon>
        <taxon>Penicillium</taxon>
    </lineage>
</organism>
<gene>
    <name evidence="1" type="ORF">N7468_000757</name>
</gene>
<dbReference type="Proteomes" id="UP001150941">
    <property type="component" value="Unassembled WGS sequence"/>
</dbReference>
<sequence>MDKSEWGLPPNPKCDVLRIKGRVRDRDPEASVHRRTLRTRLEEALPDTILKCKATIKRDSGFRTQVWNAYGIFMFTVDSGIYKFGLLVPLSKISDSLKNRARKPWYTAFELAEILSQGQGLAPLIHLKKVILEMKLYREDIIEQKNLNALALLYRTRVGYPFGDKTKECILQKIEGDESVHGLYHLFVGEDDKAPLWEYKGRHDELRHRLKYPILQAKMLLLYSKNPLGLNDSDVKSPDE</sequence>
<protein>
    <submittedName>
        <fullName evidence="1">Uncharacterized protein</fullName>
    </submittedName>
</protein>
<keyword evidence="2" id="KW-1185">Reference proteome</keyword>
<name>A0A9W9U0Q8_9EURO</name>